<protein>
    <submittedName>
        <fullName evidence="2">Uncharacterized protein</fullName>
    </submittedName>
</protein>
<dbReference type="RefSeq" id="WP_165877854.1">
    <property type="nucleotide sequence ID" value="NZ_BMJO01000003.1"/>
</dbReference>
<sequence>MALINLINTIFLIAFASFYLPDNSLSLPRFKRRLQRYQQRYEKISDTTLLLL</sequence>
<evidence type="ECO:0000256" key="1">
    <source>
        <dbReference type="SAM" id="Phobius"/>
    </source>
</evidence>
<keyword evidence="1" id="KW-0472">Membrane</keyword>
<dbReference type="Proteomes" id="UP000295684">
    <property type="component" value="Unassembled WGS sequence"/>
</dbReference>
<proteinExistence type="predicted"/>
<comment type="caution">
    <text evidence="2">The sequence shown here is derived from an EMBL/GenBank/DDBJ whole genome shotgun (WGS) entry which is preliminary data.</text>
</comment>
<name>A0A4R2HIF0_9SPHI</name>
<feature type="transmembrane region" description="Helical" evidence="1">
    <location>
        <begin position="6"/>
        <end position="27"/>
    </location>
</feature>
<evidence type="ECO:0000313" key="2">
    <source>
        <dbReference type="EMBL" id="TCO28689.1"/>
    </source>
</evidence>
<reference evidence="2 3" key="1">
    <citation type="submission" date="2019-03" db="EMBL/GenBank/DDBJ databases">
        <title>Genomic Encyclopedia of Type Strains, Phase IV (KMG-IV): sequencing the most valuable type-strain genomes for metagenomic binning, comparative biology and taxonomic classification.</title>
        <authorList>
            <person name="Goeker M."/>
        </authorList>
    </citation>
    <scope>NUCLEOTIDE SEQUENCE [LARGE SCALE GENOMIC DNA]</scope>
    <source>
        <strain evidence="2 3">DSM 103236</strain>
    </source>
</reference>
<keyword evidence="1" id="KW-1133">Transmembrane helix</keyword>
<evidence type="ECO:0000313" key="3">
    <source>
        <dbReference type="Proteomes" id="UP000295684"/>
    </source>
</evidence>
<dbReference type="EMBL" id="SLWO01000002">
    <property type="protein sequence ID" value="TCO28689.1"/>
    <property type="molecule type" value="Genomic_DNA"/>
</dbReference>
<dbReference type="AlphaFoldDB" id="A0A4R2HIF0"/>
<accession>A0A4R2HIF0</accession>
<organism evidence="2 3">
    <name type="scientific">Pedobacter psychrotolerans</name>
    <dbReference type="NCBI Taxonomy" id="1843235"/>
    <lineage>
        <taxon>Bacteria</taxon>
        <taxon>Pseudomonadati</taxon>
        <taxon>Bacteroidota</taxon>
        <taxon>Sphingobacteriia</taxon>
        <taxon>Sphingobacteriales</taxon>
        <taxon>Sphingobacteriaceae</taxon>
        <taxon>Pedobacter</taxon>
    </lineage>
</organism>
<keyword evidence="1" id="KW-0812">Transmembrane</keyword>
<gene>
    <name evidence="2" type="ORF">EV200_102106</name>
</gene>